<dbReference type="InterPro" id="IPR002213">
    <property type="entry name" value="UDP_glucos_trans"/>
</dbReference>
<accession>A0A421D969</accession>
<name>A0A421D969_9EURO</name>
<dbReference type="Proteomes" id="UP000215289">
    <property type="component" value="Unassembled WGS sequence"/>
</dbReference>
<feature type="region of interest" description="Disordered" evidence="5">
    <location>
        <begin position="983"/>
        <end position="1004"/>
    </location>
</feature>
<dbReference type="Pfam" id="PF03033">
    <property type="entry name" value="Glyco_transf_28"/>
    <property type="match status" value="1"/>
</dbReference>
<evidence type="ECO:0008006" key="11">
    <source>
        <dbReference type="Google" id="ProtNLM"/>
    </source>
</evidence>
<evidence type="ECO:0000256" key="1">
    <source>
        <dbReference type="ARBA" id="ARBA00004184"/>
    </source>
</evidence>
<sequence length="1004" mass="110872">MGRPETGAQSSESDGPPAYSPVDGELVAESADVPTDGRIDVDLNSRIARTLAQIVELQQEDIHNPPPNYQQELQQQQHRDKQLKPIECNIHLNIVIQIVGSRGDVQPFIALGTELQKHGHRVRLATHDLFADFVRSSGLEFYPIGGDPAELMAFMVKNPGLLPQMNSLRRGEIQKKRAMVATMLDGCWRSCIDDDPLTKVSFVADAIIANPPSFAHVHCAQALKNLKIPVHLMFTMPWSSTTAFPHPLANLQPSDMSPRTAHWVSYGVVEWLTWQGLGDVINRWRATIDLDPIPMVEGPSLAETLKIPFRYCWSPALVPKPRHWAEHIDVCGFFFRQPPSYHPPPDLEQFPASGPPPVYIGFGSIVVDDPQRLSNTVLQAVAESGVRAIVSRGWSKLAGDGNPNIYFIGDCPHEWLFQHVSAVVHHGGAGTTACGLANGKPTVVVPSFGDQQFWGNMIARAGAGPSPIPHARLGVQNLAEAIRFCLKPQTFAAACEIAAKMQYESGVTAAVQSFYSHLPLEQMRCQIFPDQVSVWKYAKYKREIRLSRKAVQILVDHLKIDPKNLRCYETNPIIIENRRWDPITGVASAAVGTGTDMLKSTTNMFYKPYKELARTGAMAGQFAKSFGQFVETYTRGVIVEIPHAAAEGFRQVPRLYGEQPKDYGAVQDWKSGATVGGKDFVDGMVEGFSGLVTEPIKGGKEEGALGVVKGLAKGTAGLMTKVPSAGLGLVAYPFQGIVKSIEASVRSKTRKAIITARLRDGYELNRREEVSQEERQFALQKFQSLSIKILLLVAMRTQIDSRTFWILTGIAVRLAQRMGLHRDGENLGLPPFEVQMRRRLFCPLDGYAGQVCGTGISISPNSWDTKAPLNINDDQIFPGMTQQPQEQSGASEMIFCLSRIELSNFYTRTGVKMKEIGGTIQFRDAAEIERLIDEVEDLIETKFLRYCDILNPLHFFTMGIVRSATNAVRLRARMPLLLLDPLPPPSQSRSSDSSGCVYSLGVTG</sequence>
<keyword evidence="2" id="KW-0808">Transferase</keyword>
<dbReference type="InterPro" id="IPR050426">
    <property type="entry name" value="Glycosyltransferase_28"/>
</dbReference>
<dbReference type="Pfam" id="PF06722">
    <property type="entry name" value="EryCIII-like_C"/>
    <property type="match status" value="1"/>
</dbReference>
<dbReference type="Gene3D" id="3.40.50.2000">
    <property type="entry name" value="Glycogen Phosphorylase B"/>
    <property type="match status" value="2"/>
</dbReference>
<evidence type="ECO:0000256" key="2">
    <source>
        <dbReference type="ARBA" id="ARBA00022679"/>
    </source>
</evidence>
<evidence type="ECO:0000259" key="7">
    <source>
        <dbReference type="Pfam" id="PF04082"/>
    </source>
</evidence>
<dbReference type="GO" id="GO:0016906">
    <property type="term" value="F:sterol 3-beta-glucosyltransferase activity"/>
    <property type="evidence" value="ECO:0007669"/>
    <property type="project" value="UniProtKB-ARBA"/>
</dbReference>
<dbReference type="CDD" id="cd03784">
    <property type="entry name" value="GT1_Gtf-like"/>
    <property type="match status" value="1"/>
</dbReference>
<dbReference type="OrthoDB" id="5835829at2759"/>
<proteinExistence type="predicted"/>
<keyword evidence="10" id="KW-1185">Reference proteome</keyword>
<dbReference type="STRING" id="1245748.A0A421D969"/>
<gene>
    <name evidence="9" type="ORF">CFD26_107782</name>
</gene>
<dbReference type="GO" id="GO:0003677">
    <property type="term" value="F:DNA binding"/>
    <property type="evidence" value="ECO:0007669"/>
    <property type="project" value="InterPro"/>
</dbReference>
<dbReference type="InterPro" id="IPR010610">
    <property type="entry name" value="EryCIII-like_C"/>
</dbReference>
<comment type="subcellular location">
    <subcellularLocation>
        <location evidence="1">Endomembrane system</location>
        <topology evidence="1">Peripheral membrane protein</topology>
    </subcellularLocation>
</comment>
<feature type="domain" description="Xylanolytic transcriptional activator regulatory" evidence="7">
    <location>
        <begin position="779"/>
        <end position="842"/>
    </location>
</feature>
<dbReference type="EMBL" id="NIDN02000047">
    <property type="protein sequence ID" value="RLL98702.1"/>
    <property type="molecule type" value="Genomic_DNA"/>
</dbReference>
<dbReference type="FunFam" id="3.40.50.2000:FF:000009">
    <property type="entry name" value="Sterol 3-beta-glucosyltransferase UGT80A2"/>
    <property type="match status" value="1"/>
</dbReference>
<feature type="domain" description="Erythromycin biosynthesis protein CIII-like C-terminal" evidence="8">
    <location>
        <begin position="403"/>
        <end position="501"/>
    </location>
</feature>
<dbReference type="PANTHER" id="PTHR48050:SF27">
    <property type="entry name" value="GLUCOSYLTRANSFERASE, PUTATIVE (AFU_ORTHOLOGUE AFUA_7G04880)-RELATED"/>
    <property type="match status" value="1"/>
</dbReference>
<evidence type="ECO:0000313" key="10">
    <source>
        <dbReference type="Proteomes" id="UP000215289"/>
    </source>
</evidence>
<evidence type="ECO:0000259" key="8">
    <source>
        <dbReference type="Pfam" id="PF06722"/>
    </source>
</evidence>
<dbReference type="SUPFAM" id="SSF53756">
    <property type="entry name" value="UDP-Glycosyltransferase/glycogen phosphorylase"/>
    <property type="match status" value="1"/>
</dbReference>
<dbReference type="InterPro" id="IPR004276">
    <property type="entry name" value="GlycoTrans_28_N"/>
</dbReference>
<evidence type="ECO:0000256" key="5">
    <source>
        <dbReference type="SAM" id="MobiDB-lite"/>
    </source>
</evidence>
<keyword evidence="3" id="KW-0443">Lipid metabolism</keyword>
<organism evidence="9 10">
    <name type="scientific">Aspergillus turcosus</name>
    <dbReference type="NCBI Taxonomy" id="1245748"/>
    <lineage>
        <taxon>Eukaryota</taxon>
        <taxon>Fungi</taxon>
        <taxon>Dikarya</taxon>
        <taxon>Ascomycota</taxon>
        <taxon>Pezizomycotina</taxon>
        <taxon>Eurotiomycetes</taxon>
        <taxon>Eurotiomycetidae</taxon>
        <taxon>Eurotiales</taxon>
        <taxon>Aspergillaceae</taxon>
        <taxon>Aspergillus</taxon>
        <taxon>Aspergillus subgen. Fumigati</taxon>
    </lineage>
</organism>
<evidence type="ECO:0000256" key="3">
    <source>
        <dbReference type="ARBA" id="ARBA00023098"/>
    </source>
</evidence>
<comment type="caution">
    <text evidence="9">The sequence shown here is derived from an EMBL/GenBank/DDBJ whole genome shotgun (WGS) entry which is preliminary data.</text>
</comment>
<evidence type="ECO:0000313" key="9">
    <source>
        <dbReference type="EMBL" id="RLL98702.1"/>
    </source>
</evidence>
<dbReference type="GO" id="GO:0006629">
    <property type="term" value="P:lipid metabolic process"/>
    <property type="evidence" value="ECO:0007669"/>
    <property type="project" value="UniProtKB-KW"/>
</dbReference>
<dbReference type="GO" id="GO:0008270">
    <property type="term" value="F:zinc ion binding"/>
    <property type="evidence" value="ECO:0007669"/>
    <property type="project" value="InterPro"/>
</dbReference>
<evidence type="ECO:0000259" key="6">
    <source>
        <dbReference type="Pfam" id="PF03033"/>
    </source>
</evidence>
<dbReference type="PANTHER" id="PTHR48050">
    <property type="entry name" value="STEROL 3-BETA-GLUCOSYLTRANSFERASE"/>
    <property type="match status" value="1"/>
</dbReference>
<protein>
    <recommendedName>
        <fullName evidence="11">Glycosyltransferase family 28 N-terminal domain-containing protein</fullName>
    </recommendedName>
</protein>
<dbReference type="Pfam" id="PF04082">
    <property type="entry name" value="Fungal_trans"/>
    <property type="match status" value="1"/>
</dbReference>
<dbReference type="AlphaFoldDB" id="A0A421D969"/>
<dbReference type="InterPro" id="IPR007219">
    <property type="entry name" value="XnlR_reg_dom"/>
</dbReference>
<evidence type="ECO:0000256" key="4">
    <source>
        <dbReference type="ARBA" id="ARBA00023242"/>
    </source>
</evidence>
<dbReference type="CDD" id="cd12148">
    <property type="entry name" value="fungal_TF_MHR"/>
    <property type="match status" value="1"/>
</dbReference>
<feature type="region of interest" description="Disordered" evidence="5">
    <location>
        <begin position="1"/>
        <end position="35"/>
    </location>
</feature>
<keyword evidence="4" id="KW-0539">Nucleus</keyword>
<dbReference type="GO" id="GO:0005975">
    <property type="term" value="P:carbohydrate metabolic process"/>
    <property type="evidence" value="ECO:0007669"/>
    <property type="project" value="InterPro"/>
</dbReference>
<reference evidence="9 10" key="1">
    <citation type="submission" date="2018-08" db="EMBL/GenBank/DDBJ databases">
        <title>Draft genome sequences of two Aspergillus turcosus clinical strains isolated from bronchoalveolar lavage fluid: one azole-susceptible and the other azole-resistant.</title>
        <authorList>
            <person name="Parent-Michaud M."/>
            <person name="Dufresne P.J."/>
            <person name="Fournier E."/>
            <person name="Martineau C."/>
            <person name="Moreira S."/>
            <person name="Perkins V."/>
            <person name="De Repentigny L."/>
            <person name="Dufresne S.F."/>
        </authorList>
    </citation>
    <scope>NUCLEOTIDE SEQUENCE [LARGE SCALE GENOMIC DNA]</scope>
    <source>
        <strain evidence="9">HMR AF 1038</strain>
    </source>
</reference>
<dbReference type="GO" id="GO:0012505">
    <property type="term" value="C:endomembrane system"/>
    <property type="evidence" value="ECO:0007669"/>
    <property type="project" value="UniProtKB-SubCell"/>
</dbReference>
<dbReference type="FunFam" id="3.40.50.2000:FF:000100">
    <property type="entry name" value="Glycosyltransferase family 1 protein"/>
    <property type="match status" value="1"/>
</dbReference>
<dbReference type="GO" id="GO:0006351">
    <property type="term" value="P:DNA-templated transcription"/>
    <property type="evidence" value="ECO:0007669"/>
    <property type="project" value="InterPro"/>
</dbReference>
<feature type="domain" description="Glycosyltransferase family 28 N-terminal" evidence="6">
    <location>
        <begin position="94"/>
        <end position="244"/>
    </location>
</feature>